<evidence type="ECO:0000313" key="9">
    <source>
        <dbReference type="Proteomes" id="UP001558652"/>
    </source>
</evidence>
<keyword evidence="3" id="KW-0540">Nuclease</keyword>
<dbReference type="GO" id="GO:0003964">
    <property type="term" value="F:RNA-directed DNA polymerase activity"/>
    <property type="evidence" value="ECO:0007669"/>
    <property type="project" value="UniProtKB-KW"/>
</dbReference>
<evidence type="ECO:0000256" key="2">
    <source>
        <dbReference type="ARBA" id="ARBA00022695"/>
    </source>
</evidence>
<dbReference type="InterPro" id="IPR041373">
    <property type="entry name" value="RT_RNaseH"/>
</dbReference>
<dbReference type="InterPro" id="IPR050951">
    <property type="entry name" value="Retrovirus_Pol_polyprotein"/>
</dbReference>
<dbReference type="AlphaFoldDB" id="A0ABD0YIX3"/>
<dbReference type="CDD" id="cd09274">
    <property type="entry name" value="RNase_HI_RT_Ty3"/>
    <property type="match status" value="1"/>
</dbReference>
<evidence type="ECO:0000256" key="1">
    <source>
        <dbReference type="ARBA" id="ARBA00022679"/>
    </source>
</evidence>
<dbReference type="FunFam" id="3.10.20.370:FF:000001">
    <property type="entry name" value="Retrovirus-related Pol polyprotein from transposon 17.6-like protein"/>
    <property type="match status" value="1"/>
</dbReference>
<evidence type="ECO:0000313" key="8">
    <source>
        <dbReference type="EMBL" id="KAL1123027.1"/>
    </source>
</evidence>
<evidence type="ECO:0000259" key="7">
    <source>
        <dbReference type="Pfam" id="PF17917"/>
    </source>
</evidence>
<keyword evidence="9" id="KW-1185">Reference proteome</keyword>
<sequence length="502" mass="55363">METQEDVVAAASSAAHTVATVDSIKTEITMIMEVIHRLAGVHVPVTGGSRATSSSEQCSGRGTCPEPIQHACEEGVIVSSSGCGNNLPNASTRCVDEIAGALRGGQEACGEDGPEVIKDAAWKWRDTATVRVQVGRGTQDPQGEEWGTTEAVPTVAYEEVAREILIAEIRDREGPLGAPNGGPPNYQVIVGADELRCLGARVTTGLLKKGMKFVATVDIVDEFNRMKEALVNAPGLRYPDFTWPFVQTTNASGVAVGAVLSQMDNKEDRPVTYASRKLTDSETRYATIERELLGVVWIVRQFRPYLWGSHFTVKTDHKPLVWANRLKKNSTRVTRWKETLAAYDFNIGHNRVDGYQETPEGPEPCALRHLREWAETVTAGRNATEDDILAKMATFMLDNTTYYVYAEWAPDRERLDKLYTAGRQGNTRALVVDKGREFNNAGHPRLHGAIERLHITMAEHLRPLKIYQTLVGSEAVAYNQSVQIATDAVPLEFMRSRQMPAN</sequence>
<evidence type="ECO:0000256" key="5">
    <source>
        <dbReference type="ARBA" id="ARBA00022801"/>
    </source>
</evidence>
<evidence type="ECO:0000256" key="3">
    <source>
        <dbReference type="ARBA" id="ARBA00022722"/>
    </source>
</evidence>
<dbReference type="InterPro" id="IPR043502">
    <property type="entry name" value="DNA/RNA_pol_sf"/>
</dbReference>
<protein>
    <recommendedName>
        <fullName evidence="7">Reverse transcriptase RNase H-like domain-containing protein</fullName>
    </recommendedName>
</protein>
<proteinExistence type="predicted"/>
<keyword evidence="1" id="KW-0808">Transferase</keyword>
<keyword evidence="2" id="KW-0548">Nucleotidyltransferase</keyword>
<dbReference type="Gene3D" id="3.10.20.370">
    <property type="match status" value="1"/>
</dbReference>
<feature type="domain" description="Reverse transcriptase RNase H-like" evidence="7">
    <location>
        <begin position="240"/>
        <end position="343"/>
    </location>
</feature>
<gene>
    <name evidence="8" type="ORF">AAG570_002115</name>
</gene>
<dbReference type="Proteomes" id="UP001558652">
    <property type="component" value="Unassembled WGS sequence"/>
</dbReference>
<accession>A0ABD0YIX3</accession>
<name>A0ABD0YIX3_9HEMI</name>
<dbReference type="Pfam" id="PF17917">
    <property type="entry name" value="RT_RNaseH"/>
    <property type="match status" value="1"/>
</dbReference>
<dbReference type="PANTHER" id="PTHR37984">
    <property type="entry name" value="PROTEIN CBG26694"/>
    <property type="match status" value="1"/>
</dbReference>
<dbReference type="GO" id="GO:0004519">
    <property type="term" value="F:endonuclease activity"/>
    <property type="evidence" value="ECO:0007669"/>
    <property type="project" value="UniProtKB-KW"/>
</dbReference>
<comment type="caution">
    <text evidence="8">The sequence shown here is derived from an EMBL/GenBank/DDBJ whole genome shotgun (WGS) entry which is preliminary data.</text>
</comment>
<organism evidence="8 9">
    <name type="scientific">Ranatra chinensis</name>
    <dbReference type="NCBI Taxonomy" id="642074"/>
    <lineage>
        <taxon>Eukaryota</taxon>
        <taxon>Metazoa</taxon>
        <taxon>Ecdysozoa</taxon>
        <taxon>Arthropoda</taxon>
        <taxon>Hexapoda</taxon>
        <taxon>Insecta</taxon>
        <taxon>Pterygota</taxon>
        <taxon>Neoptera</taxon>
        <taxon>Paraneoptera</taxon>
        <taxon>Hemiptera</taxon>
        <taxon>Heteroptera</taxon>
        <taxon>Panheteroptera</taxon>
        <taxon>Nepomorpha</taxon>
        <taxon>Nepidae</taxon>
        <taxon>Ranatrinae</taxon>
        <taxon>Ranatra</taxon>
    </lineage>
</organism>
<evidence type="ECO:0000256" key="6">
    <source>
        <dbReference type="ARBA" id="ARBA00022918"/>
    </source>
</evidence>
<dbReference type="GO" id="GO:0016787">
    <property type="term" value="F:hydrolase activity"/>
    <property type="evidence" value="ECO:0007669"/>
    <property type="project" value="UniProtKB-KW"/>
</dbReference>
<keyword evidence="6" id="KW-0695">RNA-directed DNA polymerase</keyword>
<reference evidence="8 9" key="1">
    <citation type="submission" date="2024-07" db="EMBL/GenBank/DDBJ databases">
        <title>Chromosome-level genome assembly of the water stick insect Ranatra chinensis (Heteroptera: Nepidae).</title>
        <authorList>
            <person name="Liu X."/>
        </authorList>
    </citation>
    <scope>NUCLEOTIDE SEQUENCE [LARGE SCALE GENOMIC DNA]</scope>
    <source>
        <strain evidence="8">Cailab_2021Rc</strain>
        <tissue evidence="8">Muscle</tissue>
    </source>
</reference>
<dbReference type="SUPFAM" id="SSF56672">
    <property type="entry name" value="DNA/RNA polymerases"/>
    <property type="match status" value="1"/>
</dbReference>
<evidence type="ECO:0000256" key="4">
    <source>
        <dbReference type="ARBA" id="ARBA00022759"/>
    </source>
</evidence>
<dbReference type="PANTHER" id="PTHR37984:SF5">
    <property type="entry name" value="PROTEIN NYNRIN-LIKE"/>
    <property type="match status" value="1"/>
</dbReference>
<keyword evidence="4" id="KW-0255">Endonuclease</keyword>
<keyword evidence="5" id="KW-0378">Hydrolase</keyword>
<dbReference type="EMBL" id="JBFDAA010000012">
    <property type="protein sequence ID" value="KAL1123027.1"/>
    <property type="molecule type" value="Genomic_DNA"/>
</dbReference>